<dbReference type="Pfam" id="PF12833">
    <property type="entry name" value="HTH_18"/>
    <property type="match status" value="1"/>
</dbReference>
<evidence type="ECO:0000313" key="5">
    <source>
        <dbReference type="EMBL" id="MDM1718890.1"/>
    </source>
</evidence>
<keyword evidence="1" id="KW-0805">Transcription regulation</keyword>
<protein>
    <submittedName>
        <fullName evidence="5">AraC family transcriptional regulator ligand-binding domain-containing protein</fullName>
    </submittedName>
</protein>
<dbReference type="PANTHER" id="PTHR47894">
    <property type="entry name" value="HTH-TYPE TRANSCRIPTIONAL REGULATOR GADX"/>
    <property type="match status" value="1"/>
</dbReference>
<gene>
    <name evidence="5" type="ORF">HX110_06970</name>
</gene>
<dbReference type="GO" id="GO:0003700">
    <property type="term" value="F:DNA-binding transcription factor activity"/>
    <property type="evidence" value="ECO:0007669"/>
    <property type="project" value="InterPro"/>
</dbReference>
<evidence type="ECO:0000259" key="4">
    <source>
        <dbReference type="PROSITE" id="PS01124"/>
    </source>
</evidence>
<dbReference type="PRINTS" id="PR00032">
    <property type="entry name" value="HTHARAC"/>
</dbReference>
<reference evidence="5" key="2">
    <citation type="journal article" date="2022" name="Sci. Total Environ.">
        <title>Prevalence, transmission, and molecular epidemiology of tet(X)-positive bacteria among humans, animals, and environmental niches in China: An epidemiological, and genomic-based study.</title>
        <authorList>
            <person name="Dong N."/>
            <person name="Zeng Y."/>
            <person name="Cai C."/>
            <person name="Sun C."/>
            <person name="Lu J."/>
            <person name="Liu C."/>
            <person name="Zhou H."/>
            <person name="Sun Q."/>
            <person name="Shu L."/>
            <person name="Wang H."/>
            <person name="Wang Y."/>
            <person name="Wang S."/>
            <person name="Wu C."/>
            <person name="Chan E.W."/>
            <person name="Chen G."/>
            <person name="Shen Z."/>
            <person name="Chen S."/>
            <person name="Zhang R."/>
        </authorList>
    </citation>
    <scope>NUCLEOTIDE SEQUENCE</scope>
    <source>
        <strain evidence="5">DF49-4</strain>
    </source>
</reference>
<dbReference type="Proteomes" id="UP001174419">
    <property type="component" value="Unassembled WGS sequence"/>
</dbReference>
<dbReference type="AlphaFoldDB" id="A0AB35M289"/>
<dbReference type="PANTHER" id="PTHR47894:SF1">
    <property type="entry name" value="HTH-TYPE TRANSCRIPTIONAL REGULATOR VQSM"/>
    <property type="match status" value="1"/>
</dbReference>
<dbReference type="Pfam" id="PF12625">
    <property type="entry name" value="Arabinose_bd"/>
    <property type="match status" value="1"/>
</dbReference>
<feature type="domain" description="HTH araC/xylS-type" evidence="4">
    <location>
        <begin position="243"/>
        <end position="339"/>
    </location>
</feature>
<dbReference type="GO" id="GO:0005829">
    <property type="term" value="C:cytosol"/>
    <property type="evidence" value="ECO:0007669"/>
    <property type="project" value="TreeGrafter"/>
</dbReference>
<reference evidence="5" key="1">
    <citation type="submission" date="2020-06" db="EMBL/GenBank/DDBJ databases">
        <authorList>
            <person name="Dong N."/>
        </authorList>
    </citation>
    <scope>NUCLEOTIDE SEQUENCE</scope>
    <source>
        <strain evidence="5">DF49-4</strain>
    </source>
</reference>
<keyword evidence="2" id="KW-0238">DNA-binding</keyword>
<dbReference type="EMBL" id="JACANG010000009">
    <property type="protein sequence ID" value="MDM1718890.1"/>
    <property type="molecule type" value="Genomic_DNA"/>
</dbReference>
<keyword evidence="3" id="KW-0804">Transcription</keyword>
<dbReference type="InterPro" id="IPR009057">
    <property type="entry name" value="Homeodomain-like_sf"/>
</dbReference>
<accession>A0AB35M289</accession>
<dbReference type="InterPro" id="IPR032687">
    <property type="entry name" value="AraC-type_N"/>
</dbReference>
<dbReference type="GO" id="GO:0000976">
    <property type="term" value="F:transcription cis-regulatory region binding"/>
    <property type="evidence" value="ECO:0007669"/>
    <property type="project" value="TreeGrafter"/>
</dbReference>
<evidence type="ECO:0000256" key="3">
    <source>
        <dbReference type="ARBA" id="ARBA00023163"/>
    </source>
</evidence>
<name>A0AB35M289_9GAMM</name>
<dbReference type="InterPro" id="IPR018060">
    <property type="entry name" value="HTH_AraC"/>
</dbReference>
<dbReference type="Gene3D" id="1.10.10.60">
    <property type="entry name" value="Homeodomain-like"/>
    <property type="match status" value="1"/>
</dbReference>
<dbReference type="SMART" id="SM00342">
    <property type="entry name" value="HTH_ARAC"/>
    <property type="match status" value="1"/>
</dbReference>
<dbReference type="RefSeq" id="WP_286381114.1">
    <property type="nucleotide sequence ID" value="NZ_JACANG010000009.1"/>
</dbReference>
<evidence type="ECO:0000313" key="6">
    <source>
        <dbReference type="Proteomes" id="UP001174419"/>
    </source>
</evidence>
<dbReference type="PROSITE" id="PS01124">
    <property type="entry name" value="HTH_ARAC_FAMILY_2"/>
    <property type="match status" value="1"/>
</dbReference>
<comment type="caution">
    <text evidence="5">The sequence shown here is derived from an EMBL/GenBank/DDBJ whole genome shotgun (WGS) entry which is preliminary data.</text>
</comment>
<organism evidence="5 6">
    <name type="scientific">Acinetobacter towneri</name>
    <dbReference type="NCBI Taxonomy" id="202956"/>
    <lineage>
        <taxon>Bacteria</taxon>
        <taxon>Pseudomonadati</taxon>
        <taxon>Pseudomonadota</taxon>
        <taxon>Gammaproteobacteria</taxon>
        <taxon>Moraxellales</taxon>
        <taxon>Moraxellaceae</taxon>
        <taxon>Acinetobacter</taxon>
    </lineage>
</organism>
<evidence type="ECO:0000256" key="2">
    <source>
        <dbReference type="ARBA" id="ARBA00023125"/>
    </source>
</evidence>
<dbReference type="InterPro" id="IPR020449">
    <property type="entry name" value="Tscrpt_reg_AraC-type_HTH"/>
</dbReference>
<sequence length="342" mass="39195">MSATSNYLLQHVPPALLSGLIHYAKEQQIPYQPWFQGISQDLDQIVQGNGFVSFQDICKVVTSALQDTQCAHLGLEIGRDKGLISMGMLGFAMVSSQNVVEALQTGLQYHPISGSVIDLEYDFSSTSPTLVMKERYPTGNLLRFFFDEVLSSIVSCLDVMLGNHQDLVEVHFSFAQPDYLEAYQVHYQCPLHFSSYMNALVFRPEILGRQIKTSSAANYSTALRVCQQAYQDMQAINQQQYAHVLSYLIEQHLPQHFDMHQATQHFQMSERHLRRQLLAEDCNFQNLRQHVLENKAKQLLQQPLSMTEISQQLGFSELREFRRAFKRWTGLSPSLYKSQMTE</sequence>
<dbReference type="SUPFAM" id="SSF46689">
    <property type="entry name" value="Homeodomain-like"/>
    <property type="match status" value="1"/>
</dbReference>
<evidence type="ECO:0000256" key="1">
    <source>
        <dbReference type="ARBA" id="ARBA00023015"/>
    </source>
</evidence>
<proteinExistence type="predicted"/>